<keyword evidence="2" id="KW-0808">Transferase</keyword>
<reference evidence="3" key="1">
    <citation type="submission" date="2015-02" db="EMBL/GenBank/DDBJ databases">
        <title>Draft Genome of Frankia sp. CpI1-S.</title>
        <authorList>
            <person name="Oshone R.T."/>
            <person name="Ngom M."/>
            <person name="Ghodhbane-Gtari F."/>
            <person name="Gtari M."/>
            <person name="Morris K."/>
            <person name="Thomas K."/>
            <person name="Sen A."/>
            <person name="Tisa L.S."/>
        </authorList>
    </citation>
    <scope>NUCLEOTIDE SEQUENCE [LARGE SCALE GENOMIC DNA]</scope>
    <source>
        <strain evidence="3">CpI1-S</strain>
    </source>
</reference>
<proteinExistence type="predicted"/>
<accession>A0A0D8B9L8</accession>
<dbReference type="Gene3D" id="3.90.1200.10">
    <property type="match status" value="1"/>
</dbReference>
<organism evidence="2 3">
    <name type="scientific">Frankia torreyi</name>
    <dbReference type="NCBI Taxonomy" id="1856"/>
    <lineage>
        <taxon>Bacteria</taxon>
        <taxon>Bacillati</taxon>
        <taxon>Actinomycetota</taxon>
        <taxon>Actinomycetes</taxon>
        <taxon>Frankiales</taxon>
        <taxon>Frankiaceae</taxon>
        <taxon>Frankia</taxon>
    </lineage>
</organism>
<name>A0A0D8B9L8_9ACTN</name>
<dbReference type="Proteomes" id="UP000032545">
    <property type="component" value="Unassembled WGS sequence"/>
</dbReference>
<dbReference type="OrthoDB" id="7510553at2"/>
<feature type="domain" description="Aminoglycoside phosphotransferase" evidence="1">
    <location>
        <begin position="38"/>
        <end position="246"/>
    </location>
</feature>
<dbReference type="GO" id="GO:0016740">
    <property type="term" value="F:transferase activity"/>
    <property type="evidence" value="ECO:0007669"/>
    <property type="project" value="UniProtKB-KW"/>
</dbReference>
<evidence type="ECO:0000313" key="2">
    <source>
        <dbReference type="EMBL" id="KJE20876.1"/>
    </source>
</evidence>
<evidence type="ECO:0000259" key="1">
    <source>
        <dbReference type="Pfam" id="PF01636"/>
    </source>
</evidence>
<dbReference type="EMBL" id="JYFN01000049">
    <property type="protein sequence ID" value="KJE20876.1"/>
    <property type="molecule type" value="Genomic_DNA"/>
</dbReference>
<evidence type="ECO:0000313" key="3">
    <source>
        <dbReference type="Proteomes" id="UP000032545"/>
    </source>
</evidence>
<dbReference type="InterPro" id="IPR051678">
    <property type="entry name" value="AGP_Transferase"/>
</dbReference>
<dbReference type="Pfam" id="PF01636">
    <property type="entry name" value="APH"/>
    <property type="match status" value="1"/>
</dbReference>
<dbReference type="InterPro" id="IPR011009">
    <property type="entry name" value="Kinase-like_dom_sf"/>
</dbReference>
<keyword evidence="3" id="KW-1185">Reference proteome</keyword>
<dbReference type="SUPFAM" id="SSF56112">
    <property type="entry name" value="Protein kinase-like (PK-like)"/>
    <property type="match status" value="1"/>
</dbReference>
<dbReference type="RefSeq" id="WP_044887343.1">
    <property type="nucleotide sequence ID" value="NZ_JYFN01000049.1"/>
</dbReference>
<protein>
    <submittedName>
        <fullName evidence="2">Phosphotransferase family protein</fullName>
    </submittedName>
</protein>
<dbReference type="InterPro" id="IPR002575">
    <property type="entry name" value="Aminoglycoside_PTrfase"/>
</dbReference>
<gene>
    <name evidence="2" type="ORF">FF36_04840</name>
</gene>
<dbReference type="PANTHER" id="PTHR21310">
    <property type="entry name" value="AMINOGLYCOSIDE PHOSPHOTRANSFERASE-RELATED-RELATED"/>
    <property type="match status" value="1"/>
</dbReference>
<dbReference type="PATRIC" id="fig|1502723.3.peg.4816"/>
<sequence length="460" mass="51343">MSQDERVRAWLERELDGTVVAFERQERWRAAWFADLTNDGELRRYYVRGHRGGNFREMITLGQEADINRVLHRHGVPVPRVHGMIEDPPAIVMDRLPGRVNLATASDDGERDAVLDQYVDAMCRMHAIDVGEFGALGLPVPADNRAAALNMYATGERNYRRAKTAPSPMIEFMWRWLCRNVPAGRTQRALIQADAAQFLFDQGRMTGLIDFEAAYIGDPIAEFAAMRSRDCEEPLGDIGRIARRYEAVTGERIDRDAVEFHTAGWSLMTPFQWEDSVRNPAPGDSWLEYFTWLVGCGRWALEAIAAVAGAPLPAVEPPAQRPSSYASAAYTNLMALLDEWPTASAYEGFRADSARAVTRFAEHVHAFGADLEGADVEEISELLGARQPDLATAEAALEEFVLRASPDLDVALVQYFHRWTQRQQFLIAGTGARHEKLIHLSLQPLTGDAWQAGGQPGRHA</sequence>
<comment type="caution">
    <text evidence="2">The sequence shown here is derived from an EMBL/GenBank/DDBJ whole genome shotgun (WGS) entry which is preliminary data.</text>
</comment>
<reference evidence="2 3" key="2">
    <citation type="journal article" date="2016" name="Genome Announc.">
        <title>Permanent Draft Genome Sequences for Two Variants of Frankia sp. Strain CpI1, the First Frankia Strain Isolated from Root Nodules of Comptonia peregrina.</title>
        <authorList>
            <person name="Oshone R."/>
            <person name="Hurst S.G.IV."/>
            <person name="Abebe-Akele F."/>
            <person name="Simpson S."/>
            <person name="Morris K."/>
            <person name="Thomas W.K."/>
            <person name="Tisa L.S."/>
        </authorList>
    </citation>
    <scope>NUCLEOTIDE SEQUENCE [LARGE SCALE GENOMIC DNA]</scope>
    <source>
        <strain evidence="3">CpI1-S</strain>
    </source>
</reference>
<dbReference type="AlphaFoldDB" id="A0A0D8B9L8"/>